<reference evidence="2 3" key="1">
    <citation type="submission" date="2019-01" db="EMBL/GenBank/DDBJ databases">
        <title>Genome sequence of Bacillus glycinifermentans SRCM103574.</title>
        <authorList>
            <person name="Kong H.-J."/>
            <person name="Jeong S.-Y."/>
            <person name="Jeong D.-Y."/>
        </authorList>
    </citation>
    <scope>NUCLEOTIDE SEQUENCE [LARGE SCALE GENOMIC DNA]</scope>
    <source>
        <strain evidence="2 3">SRCM103574</strain>
    </source>
</reference>
<sequence length="168" mass="18598">MNRMLKSLLPLLVLLLPHAVTAKAQTTAQISYPCSVVLHPVRDIPNALGTALIAKVKKPYTDMPTSPVRERQSIGIYADWMPPPSSFGDYDRYEGLAQIPGEISWRFKMYSVNEDMPSWAGGAPQAGKFDQISSELPVNTRVEIRLSNSKMNRLGPAILQNTLSGCRK</sequence>
<organism evidence="2 3">
    <name type="scientific">Bacillus glycinifermentans</name>
    <dbReference type="NCBI Taxonomy" id="1664069"/>
    <lineage>
        <taxon>Bacteria</taxon>
        <taxon>Bacillati</taxon>
        <taxon>Bacillota</taxon>
        <taxon>Bacilli</taxon>
        <taxon>Bacillales</taxon>
        <taxon>Bacillaceae</taxon>
        <taxon>Bacillus</taxon>
    </lineage>
</organism>
<dbReference type="InterPro" id="IPR058968">
    <property type="entry name" value="YoqH-like"/>
</dbReference>
<dbReference type="KEGG" id="bgy:BGLY_2444"/>
<feature type="chain" id="PRO_5042613786" evidence="1">
    <location>
        <begin position="23"/>
        <end position="168"/>
    </location>
</feature>
<evidence type="ECO:0000256" key="1">
    <source>
        <dbReference type="SAM" id="SignalP"/>
    </source>
</evidence>
<proteinExistence type="predicted"/>
<protein>
    <submittedName>
        <fullName evidence="2">Uncharacterized protein</fullName>
    </submittedName>
</protein>
<keyword evidence="1" id="KW-0732">Signal</keyword>
<dbReference type="EMBL" id="CP035232">
    <property type="protein sequence ID" value="QAT65618.1"/>
    <property type="molecule type" value="Genomic_DNA"/>
</dbReference>
<dbReference type="Pfam" id="PF26349">
    <property type="entry name" value="YoqH"/>
    <property type="match status" value="1"/>
</dbReference>
<dbReference type="AlphaFoldDB" id="A0AAJ3YYY4"/>
<evidence type="ECO:0000313" key="3">
    <source>
        <dbReference type="Proteomes" id="UP000288675"/>
    </source>
</evidence>
<evidence type="ECO:0000313" key="2">
    <source>
        <dbReference type="EMBL" id="QAT65618.1"/>
    </source>
</evidence>
<dbReference type="Proteomes" id="UP000288675">
    <property type="component" value="Chromosome"/>
</dbReference>
<feature type="signal peptide" evidence="1">
    <location>
        <begin position="1"/>
        <end position="22"/>
    </location>
</feature>
<gene>
    <name evidence="2" type="ORF">EQZ20_12370</name>
</gene>
<accession>A0AAJ3YYY4</accession>
<name>A0AAJ3YYY4_9BACI</name>